<evidence type="ECO:0000313" key="1">
    <source>
        <dbReference type="Ensembl" id="ENSENLP00000041335.1"/>
    </source>
</evidence>
<dbReference type="Proteomes" id="UP000472264">
    <property type="component" value="Chromosome 20"/>
</dbReference>
<reference evidence="1" key="3">
    <citation type="submission" date="2025-09" db="UniProtKB">
        <authorList>
            <consortium name="Ensembl"/>
        </authorList>
    </citation>
    <scope>IDENTIFICATION</scope>
</reference>
<name>A0A665WC20_ECHNA</name>
<dbReference type="InParanoid" id="A0A665WC20"/>
<protein>
    <submittedName>
        <fullName evidence="1">Uncharacterized protein</fullName>
    </submittedName>
</protein>
<evidence type="ECO:0000313" key="2">
    <source>
        <dbReference type="Proteomes" id="UP000472264"/>
    </source>
</evidence>
<keyword evidence="2" id="KW-1185">Reference proteome</keyword>
<organism evidence="1 2">
    <name type="scientific">Echeneis naucrates</name>
    <name type="common">Live sharksucker</name>
    <dbReference type="NCBI Taxonomy" id="173247"/>
    <lineage>
        <taxon>Eukaryota</taxon>
        <taxon>Metazoa</taxon>
        <taxon>Chordata</taxon>
        <taxon>Craniata</taxon>
        <taxon>Vertebrata</taxon>
        <taxon>Euteleostomi</taxon>
        <taxon>Actinopterygii</taxon>
        <taxon>Neopterygii</taxon>
        <taxon>Teleostei</taxon>
        <taxon>Neoteleostei</taxon>
        <taxon>Acanthomorphata</taxon>
        <taxon>Carangaria</taxon>
        <taxon>Carangiformes</taxon>
        <taxon>Echeneidae</taxon>
        <taxon>Echeneis</taxon>
    </lineage>
</organism>
<sequence length="146" mass="16110">PRASSSFCEVGRRLSARAWTEQLWLLESVRQGVSSLRLAVLLWRARVSGTPCKLNQTFSFHSSASACRNPDDASTFPGEHTAFAFLLLDFNTRSVLQEKYRASTEGRCANLETPSSINALRVGAHWSLLTGDAIKMDILPSSLPLQ</sequence>
<reference evidence="1" key="1">
    <citation type="submission" date="2021-04" db="EMBL/GenBank/DDBJ databases">
        <authorList>
            <consortium name="Wellcome Sanger Institute Data Sharing"/>
        </authorList>
    </citation>
    <scope>NUCLEOTIDE SEQUENCE [LARGE SCALE GENOMIC DNA]</scope>
</reference>
<proteinExistence type="predicted"/>
<dbReference type="Ensembl" id="ENSENLT00000042384.1">
    <property type="protein sequence ID" value="ENSENLP00000041335.1"/>
    <property type="gene ID" value="ENSENLG00000017696.1"/>
</dbReference>
<reference evidence="1" key="2">
    <citation type="submission" date="2025-08" db="UniProtKB">
        <authorList>
            <consortium name="Ensembl"/>
        </authorList>
    </citation>
    <scope>IDENTIFICATION</scope>
</reference>
<dbReference type="AlphaFoldDB" id="A0A665WC20"/>
<accession>A0A665WC20</accession>